<reference evidence="3 4" key="1">
    <citation type="submission" date="2016-10" db="EMBL/GenBank/DDBJ databases">
        <authorList>
            <person name="de Groot N.N."/>
        </authorList>
    </citation>
    <scope>NUCLEOTIDE SEQUENCE [LARGE SCALE GENOMIC DNA]</scope>
    <source>
        <strain evidence="3 4">CGMCC 1.7056</strain>
    </source>
</reference>
<feature type="compositionally biased region" description="Basic and acidic residues" evidence="1">
    <location>
        <begin position="18"/>
        <end position="29"/>
    </location>
</feature>
<dbReference type="EMBL" id="FOLB01000003">
    <property type="protein sequence ID" value="SFC03967.1"/>
    <property type="molecule type" value="Genomic_DNA"/>
</dbReference>
<evidence type="ECO:0000313" key="3">
    <source>
        <dbReference type="EMBL" id="SFC03967.1"/>
    </source>
</evidence>
<feature type="transmembrane region" description="Helical" evidence="2">
    <location>
        <begin position="87"/>
        <end position="106"/>
    </location>
</feature>
<organism evidence="3 4">
    <name type="scientific">Nocardioides terrae</name>
    <dbReference type="NCBI Taxonomy" id="574651"/>
    <lineage>
        <taxon>Bacteria</taxon>
        <taxon>Bacillati</taxon>
        <taxon>Actinomycetota</taxon>
        <taxon>Actinomycetes</taxon>
        <taxon>Propionibacteriales</taxon>
        <taxon>Nocardioidaceae</taxon>
        <taxon>Nocardioides</taxon>
    </lineage>
</organism>
<sequence length="109" mass="12039">MSKARAVARAERERAAAEEAARRETEAARRARRDRRRRALTGRLPQRRTGSAGVLARKRRRRAEAVLAVLLAVNVLVWFAAPAPSARALAAVASVLVAPVIYTVLFRRS</sequence>
<dbReference type="Proteomes" id="UP000198832">
    <property type="component" value="Unassembled WGS sequence"/>
</dbReference>
<keyword evidence="4" id="KW-1185">Reference proteome</keyword>
<gene>
    <name evidence="3" type="ORF">SAMN04487968_103166</name>
</gene>
<evidence type="ECO:0000256" key="2">
    <source>
        <dbReference type="SAM" id="Phobius"/>
    </source>
</evidence>
<feature type="compositionally biased region" description="Basic residues" evidence="1">
    <location>
        <begin position="30"/>
        <end position="40"/>
    </location>
</feature>
<accession>A0A1I1FWY6</accession>
<evidence type="ECO:0000256" key="1">
    <source>
        <dbReference type="SAM" id="MobiDB-lite"/>
    </source>
</evidence>
<protein>
    <submittedName>
        <fullName evidence="3">Uncharacterized protein</fullName>
    </submittedName>
</protein>
<dbReference type="AlphaFoldDB" id="A0A1I1FWY6"/>
<dbReference type="RefSeq" id="WP_091121181.1">
    <property type="nucleotide sequence ID" value="NZ_FOLB01000003.1"/>
</dbReference>
<keyword evidence="2" id="KW-0812">Transmembrane</keyword>
<keyword evidence="2" id="KW-1133">Transmembrane helix</keyword>
<feature type="transmembrane region" description="Helical" evidence="2">
    <location>
        <begin position="65"/>
        <end position="81"/>
    </location>
</feature>
<evidence type="ECO:0000313" key="4">
    <source>
        <dbReference type="Proteomes" id="UP000198832"/>
    </source>
</evidence>
<proteinExistence type="predicted"/>
<name>A0A1I1FWY6_9ACTN</name>
<keyword evidence="2" id="KW-0472">Membrane</keyword>
<feature type="region of interest" description="Disordered" evidence="1">
    <location>
        <begin position="18"/>
        <end position="55"/>
    </location>
</feature>
<dbReference type="STRING" id="574651.SAMN04487968_103166"/>